<accession>A0ABS9SX90</accession>
<reference evidence="3" key="1">
    <citation type="submission" date="2022-03" db="EMBL/GenBank/DDBJ databases">
        <authorList>
            <person name="Santos J.D.N."/>
            <person name="Kallscheuer N."/>
            <person name="Jogler C."/>
            <person name="Lage O.M."/>
        </authorList>
    </citation>
    <scope>NUCLEOTIDE SEQUENCE</scope>
    <source>
        <strain evidence="3">M600PL45_2</strain>
    </source>
</reference>
<evidence type="ECO:0000313" key="4">
    <source>
        <dbReference type="Proteomes" id="UP001166784"/>
    </source>
</evidence>
<evidence type="ECO:0000259" key="2">
    <source>
        <dbReference type="Pfam" id="PF07693"/>
    </source>
</evidence>
<feature type="compositionally biased region" description="Basic and acidic residues" evidence="1">
    <location>
        <begin position="223"/>
        <end position="233"/>
    </location>
</feature>
<gene>
    <name evidence="3" type="ORF">MMA15_10550</name>
</gene>
<dbReference type="InterPro" id="IPR052754">
    <property type="entry name" value="NTPase_KAP_P-loop"/>
</dbReference>
<dbReference type="PANTHER" id="PTHR22674:SF6">
    <property type="entry name" value="NTPASE KAP FAMILY P-LOOP DOMAIN-CONTAINING PROTEIN 1"/>
    <property type="match status" value="1"/>
</dbReference>
<feature type="domain" description="KAP NTPase" evidence="2">
    <location>
        <begin position="87"/>
        <end position="280"/>
    </location>
</feature>
<dbReference type="Proteomes" id="UP001166784">
    <property type="component" value="Unassembled WGS sequence"/>
</dbReference>
<feature type="compositionally biased region" description="Acidic residues" evidence="1">
    <location>
        <begin position="200"/>
        <end position="209"/>
    </location>
</feature>
<evidence type="ECO:0000256" key="1">
    <source>
        <dbReference type="SAM" id="MobiDB-lite"/>
    </source>
</evidence>
<proteinExistence type="predicted"/>
<dbReference type="InterPro" id="IPR011646">
    <property type="entry name" value="KAP_P-loop"/>
</dbReference>
<name>A0ABS9SX90_9ACTN</name>
<keyword evidence="4" id="KW-1185">Reference proteome</keyword>
<comment type="caution">
    <text evidence="3">The sequence shown here is derived from an EMBL/GenBank/DDBJ whole genome shotgun (WGS) entry which is preliminary data.</text>
</comment>
<reference evidence="3" key="2">
    <citation type="journal article" date="2023" name="Int. J. Syst. Evol. Microbiol.">
        <title>Streptomyces marispadix sp. nov., isolated from marine beach sediment of the Northern Coast of Portugal.</title>
        <authorList>
            <person name="dos Santos J.D.N."/>
            <person name="Vitorino I.R."/>
            <person name="Kallscheuer N."/>
            <person name="Srivastava A."/>
            <person name="Krautwurst S."/>
            <person name="Marz M."/>
            <person name="Jogler C."/>
            <person name="Lobo Da Cunha A."/>
            <person name="Catita J."/>
            <person name="Goncalves H."/>
            <person name="Gonzalez I."/>
            <person name="Reyes F."/>
            <person name="Lage O.M."/>
        </authorList>
    </citation>
    <scope>NUCLEOTIDE SEQUENCE</scope>
    <source>
        <strain evidence="3">M600PL45_2</strain>
    </source>
</reference>
<feature type="region of interest" description="Disordered" evidence="1">
    <location>
        <begin position="198"/>
        <end position="247"/>
    </location>
</feature>
<sequence length="395" mass="44037">MAGRLRNLLEERRRTGQEEINAHYGELAEMDAVKQLEDFIKQRSSPETYQSYRGLIGQVHTDLRELEQKLQNAHAQRMHTRSGQSHHPERVILYIDDLDRCPPPRVVEVLAAVHLMLALPLFVVVVAVDPRWLLRSVEHHYRELFMNSMGTPGFTDAENVATPLDYLDKIFQIPFVVPPTTPEKTARLINSLLEALETADSPDAEDESDGPTARPDTDAAVDSARETTERGDEAPGTYEAPEAPGGGSVQLQLEEAERDFLARVGSLTTTPRATKKLVNLYRLVRISVSPEDLPAFVGTRETPGEHQVVQILLAVLVGTPRQSKTIFQAVQEASPNTKITDVLRGTSAGSGAGERVAALIDEINESTPVTMDSSLYQKWCLRLARFSFYTRHLIR</sequence>
<evidence type="ECO:0000313" key="3">
    <source>
        <dbReference type="EMBL" id="MCH6160823.1"/>
    </source>
</evidence>
<protein>
    <submittedName>
        <fullName evidence="3">KAP family NTPase</fullName>
    </submittedName>
</protein>
<dbReference type="RefSeq" id="WP_241058848.1">
    <property type="nucleotide sequence ID" value="NZ_JAKWJU010000002.1"/>
</dbReference>
<dbReference type="PANTHER" id="PTHR22674">
    <property type="entry name" value="NTPASE, KAP FAMILY P-LOOP DOMAIN-CONTAINING 1"/>
    <property type="match status" value="1"/>
</dbReference>
<dbReference type="EMBL" id="JAKWJU010000002">
    <property type="protein sequence ID" value="MCH6160823.1"/>
    <property type="molecule type" value="Genomic_DNA"/>
</dbReference>
<organism evidence="3 4">
    <name type="scientific">Streptomyces marispadix</name>
    <dbReference type="NCBI Taxonomy" id="2922868"/>
    <lineage>
        <taxon>Bacteria</taxon>
        <taxon>Bacillati</taxon>
        <taxon>Actinomycetota</taxon>
        <taxon>Actinomycetes</taxon>
        <taxon>Kitasatosporales</taxon>
        <taxon>Streptomycetaceae</taxon>
        <taxon>Streptomyces</taxon>
    </lineage>
</organism>
<dbReference type="Pfam" id="PF07693">
    <property type="entry name" value="KAP_NTPase"/>
    <property type="match status" value="1"/>
</dbReference>